<keyword evidence="1" id="KW-0175">Coiled coil</keyword>
<feature type="coiled-coil region" evidence="1">
    <location>
        <begin position="84"/>
        <end position="111"/>
    </location>
</feature>
<evidence type="ECO:0000313" key="2">
    <source>
        <dbReference type="EMBL" id="ALS21950.1"/>
    </source>
</evidence>
<name>A0A0U2W6B2_9BACL</name>
<dbReference type="Proteomes" id="UP000061660">
    <property type="component" value="Chromosome"/>
</dbReference>
<organism evidence="2 3">
    <name type="scientific">Paenibacillus naphthalenovorans</name>
    <dbReference type="NCBI Taxonomy" id="162209"/>
    <lineage>
        <taxon>Bacteria</taxon>
        <taxon>Bacillati</taxon>
        <taxon>Bacillota</taxon>
        <taxon>Bacilli</taxon>
        <taxon>Bacillales</taxon>
        <taxon>Paenibacillaceae</taxon>
        <taxon>Paenibacillus</taxon>
    </lineage>
</organism>
<dbReference type="KEGG" id="pnp:IJ22_15740"/>
<reference evidence="3" key="1">
    <citation type="submission" date="2015-12" db="EMBL/GenBank/DDBJ databases">
        <title>Complete genome sequences of two moderately thermophilic Paenibacillus species.</title>
        <authorList>
            <person name="Butler R.III."/>
            <person name="Wang J."/>
            <person name="Stark B.C."/>
            <person name="Pombert J.-F."/>
        </authorList>
    </citation>
    <scope>NUCLEOTIDE SEQUENCE [LARGE SCALE GENOMIC DNA]</scope>
    <source>
        <strain evidence="3">32O-Y</strain>
    </source>
</reference>
<proteinExistence type="predicted"/>
<dbReference type="Pfam" id="PF13618">
    <property type="entry name" value="Gluconate_2-dh3"/>
    <property type="match status" value="1"/>
</dbReference>
<dbReference type="PATRIC" id="fig|162209.4.peg.1666"/>
<evidence type="ECO:0000256" key="1">
    <source>
        <dbReference type="SAM" id="Coils"/>
    </source>
</evidence>
<protein>
    <submittedName>
        <fullName evidence="2">Subunit 3 of gluconate 2-dehydrogenase</fullName>
    </submittedName>
</protein>
<sequence>MTSKADWPVMGSPVDHESNKPLFFEQHEWETIEAATARIIPTDHDPGAREAGVVRFIDHYLSGIDYIYAAADGSGFLMLEGKEADAWRERIAEMQENYRQGIRKLDEISREKFGAAFKDLSDDRQDEVLVALSGRPKPQPISLTTEGDHSTFLQGSFDEGMDFFSALVLHTRQGFYCDPVYGGNKDHVNWKVIGFPGPKSLADTNTCKYSVQEYYVEDYDWADLIPYLKERENSAKGEEEKQGEQQ</sequence>
<gene>
    <name evidence="2" type="ORF">IJ22_15740</name>
</gene>
<dbReference type="STRING" id="162209.IJ22_15740"/>
<dbReference type="InterPro" id="IPR027056">
    <property type="entry name" value="Gluconate_2DH_su3"/>
</dbReference>
<dbReference type="RefSeq" id="WP_062408313.1">
    <property type="nucleotide sequence ID" value="NZ_CP013652.1"/>
</dbReference>
<reference evidence="2 3" key="2">
    <citation type="journal article" date="2016" name="Genome Announc.">
        <title>Complete Genome Sequences of Two Interactive Moderate Thermophiles, Paenibacillus napthalenovorans 32O-Y and Paenibacillus sp. 32O-W.</title>
        <authorList>
            <person name="Butler R.R.III."/>
            <person name="Wang J."/>
            <person name="Stark B.C."/>
            <person name="Pombert J.F."/>
        </authorList>
    </citation>
    <scope>NUCLEOTIDE SEQUENCE [LARGE SCALE GENOMIC DNA]</scope>
    <source>
        <strain evidence="2 3">32O-Y</strain>
    </source>
</reference>
<keyword evidence="3" id="KW-1185">Reference proteome</keyword>
<dbReference type="OrthoDB" id="8400810at2"/>
<dbReference type="EMBL" id="CP013652">
    <property type="protein sequence ID" value="ALS21950.1"/>
    <property type="molecule type" value="Genomic_DNA"/>
</dbReference>
<evidence type="ECO:0000313" key="3">
    <source>
        <dbReference type="Proteomes" id="UP000061660"/>
    </source>
</evidence>
<dbReference type="AlphaFoldDB" id="A0A0U2W6B2"/>
<accession>A0A0U2W6B2</accession>